<protein>
    <submittedName>
        <fullName evidence="1">Uncharacterized protein</fullName>
    </submittedName>
</protein>
<sequence>MVRGYFRNFVDDIRIEYLVAYLITSVTPSSAVSIGT</sequence>
<dbReference type="EMBL" id="KK114264">
    <property type="protein sequence ID" value="KFM62036.1"/>
    <property type="molecule type" value="Genomic_DNA"/>
</dbReference>
<reference evidence="1 2" key="1">
    <citation type="submission" date="2013-11" db="EMBL/GenBank/DDBJ databases">
        <title>Genome sequencing of Stegodyphus mimosarum.</title>
        <authorList>
            <person name="Bechsgaard J."/>
        </authorList>
    </citation>
    <scope>NUCLEOTIDE SEQUENCE [LARGE SCALE GENOMIC DNA]</scope>
</reference>
<gene>
    <name evidence="1" type="ORF">X975_12364</name>
</gene>
<proteinExistence type="predicted"/>
<evidence type="ECO:0000313" key="2">
    <source>
        <dbReference type="Proteomes" id="UP000054359"/>
    </source>
</evidence>
<feature type="non-terminal residue" evidence="1">
    <location>
        <position position="36"/>
    </location>
</feature>
<keyword evidence="2" id="KW-1185">Reference proteome</keyword>
<dbReference type="Proteomes" id="UP000054359">
    <property type="component" value="Unassembled WGS sequence"/>
</dbReference>
<accession>A0A087TA97</accession>
<dbReference type="AlphaFoldDB" id="A0A087TA97"/>
<organism evidence="1 2">
    <name type="scientific">Stegodyphus mimosarum</name>
    <name type="common">African social velvet spider</name>
    <dbReference type="NCBI Taxonomy" id="407821"/>
    <lineage>
        <taxon>Eukaryota</taxon>
        <taxon>Metazoa</taxon>
        <taxon>Ecdysozoa</taxon>
        <taxon>Arthropoda</taxon>
        <taxon>Chelicerata</taxon>
        <taxon>Arachnida</taxon>
        <taxon>Araneae</taxon>
        <taxon>Araneomorphae</taxon>
        <taxon>Entelegynae</taxon>
        <taxon>Eresoidea</taxon>
        <taxon>Eresidae</taxon>
        <taxon>Stegodyphus</taxon>
    </lineage>
</organism>
<evidence type="ECO:0000313" key="1">
    <source>
        <dbReference type="EMBL" id="KFM62036.1"/>
    </source>
</evidence>
<name>A0A087TA97_STEMI</name>